<gene>
    <name evidence="2" type="ORF">MELA_00409</name>
</gene>
<dbReference type="AlphaFoldDB" id="A0A564ZFD5"/>
<proteinExistence type="predicted"/>
<evidence type="ECO:0000259" key="1">
    <source>
        <dbReference type="Pfam" id="PF09823"/>
    </source>
</evidence>
<dbReference type="Pfam" id="PF04411">
    <property type="entry name" value="PDDEXK_7"/>
    <property type="match status" value="1"/>
</dbReference>
<dbReference type="InterPro" id="IPR007505">
    <property type="entry name" value="PDDEXK_7"/>
</dbReference>
<dbReference type="Proteomes" id="UP000334340">
    <property type="component" value="Unassembled WGS sequence"/>
</dbReference>
<protein>
    <recommendedName>
        <fullName evidence="1">DUF2357 domain-containing protein</fullName>
    </recommendedName>
</protein>
<dbReference type="EMBL" id="CABIKM010000005">
    <property type="protein sequence ID" value="VUZ84045.1"/>
    <property type="molecule type" value="Genomic_DNA"/>
</dbReference>
<keyword evidence="3" id="KW-1185">Reference proteome</keyword>
<sequence length="843" mass="95785">MRAEAELLAVKLPGLATFLVCGPTPREHLATSPTLACTTVSHTDNAAIVELSVLSESANGGRTATTIPFLFEQTDYLFNLALDPDNECKPRLLLRGQDLLSGRRRIGGLNVYSVPVNFQSEIGYSDVELWLGSRRCFTLRLEVFPTKLDYRTDLLELRADLQMEVRSLVFELYGRTFQTLHRKSGQRPTDIEWLTLLRGEFQKLTRALEIIARSPLQHVEVTHVLDCSLRPVRPSAEVRNYLRRNSNKCVQAAKGHFTAGGRSWLSPEVPRMSKTLTPNTAENRFVASTISRIRSRLGRLQSQLAGVPSRERFAQWTNFLTDADRKLHRFQTQTFLANLPAQQSHPAPTLALHLTSGYREFFSSSLALESVLEVGGGPLELPEKDLATLYELWCFVALASILRQELGLTPRPPTWLRVTQRRVALELVQGKTSVLSLERDGEECVRVVYNREDPTPTGSCRPDNTLEIFKHGARRPFRYVFDAKYRLQDDPDYIRTHHAPGPPPDAIHRMHAYRDQIVAEQAASIPGQSVEATVWDLGYRQWVQQTVGAFVLYPYAGADADRNRFVEAIGKVGVGGVPFLPSRRGEVTHLLRNIIQMSTEAVEDTAVELSTTDERKRIEWAHDYGLIAIVPLREQLEYILRSGIYHTPYDKHRKWGLRLRADFILFLLSESKFPDQSGVAYQAEIKSIHFGDRREIIPPPPPSQRGSSETDRYVWFTLTKIEPLPRPLTYTGQPPRFAFTTRLAFKEASNVAELILIREPERRFYSECRLAGFDVAVYDESSGTEQVFDVGQLRLRFSVKKPSSPAVTVRFDPWTARFSGFGFEFTWSELMFRPKDCLESFSL</sequence>
<name>A0A564ZFD5_9BACT</name>
<dbReference type="Pfam" id="PF09823">
    <property type="entry name" value="DUF2357"/>
    <property type="match status" value="1"/>
</dbReference>
<organism evidence="2 3">
    <name type="scientific">Candidatus Methylomirabilis lanthanidiphila</name>
    <dbReference type="NCBI Taxonomy" id="2211376"/>
    <lineage>
        <taxon>Bacteria</taxon>
        <taxon>Candidatus Methylomirabilota</taxon>
        <taxon>Candidatus Methylomirabilia</taxon>
        <taxon>Candidatus Methylomirabilales</taxon>
        <taxon>Candidatus Methylomirabilaceae</taxon>
        <taxon>Candidatus Methylomirabilis</taxon>
    </lineage>
</organism>
<accession>A0A564ZFD5</accession>
<evidence type="ECO:0000313" key="2">
    <source>
        <dbReference type="EMBL" id="VUZ84045.1"/>
    </source>
</evidence>
<evidence type="ECO:0000313" key="3">
    <source>
        <dbReference type="Proteomes" id="UP000334340"/>
    </source>
</evidence>
<reference evidence="2 3" key="1">
    <citation type="submission" date="2019-07" db="EMBL/GenBank/DDBJ databases">
        <authorList>
            <person name="Cremers G."/>
        </authorList>
    </citation>
    <scope>NUCLEOTIDE SEQUENCE [LARGE SCALE GENOMIC DNA]</scope>
</reference>
<dbReference type="InterPro" id="IPR018633">
    <property type="entry name" value="DUF2357"/>
</dbReference>
<feature type="domain" description="DUF2357" evidence="1">
    <location>
        <begin position="117"/>
        <end position="362"/>
    </location>
</feature>